<evidence type="ECO:0000256" key="1">
    <source>
        <dbReference type="SAM" id="Phobius"/>
    </source>
</evidence>
<protein>
    <recommendedName>
        <fullName evidence="4">HdeD family acid-resistance protein</fullName>
    </recommendedName>
</protein>
<organism evidence="2 3">
    <name type="scientific">Leucobacter soli</name>
    <dbReference type="NCBI Taxonomy" id="2812850"/>
    <lineage>
        <taxon>Bacteria</taxon>
        <taxon>Bacillati</taxon>
        <taxon>Actinomycetota</taxon>
        <taxon>Actinomycetes</taxon>
        <taxon>Micrococcales</taxon>
        <taxon>Microbacteriaceae</taxon>
        <taxon>Leucobacter</taxon>
    </lineage>
</organism>
<comment type="caution">
    <text evidence="2">The sequence shown here is derived from an EMBL/GenBank/DDBJ whole genome shotgun (WGS) entry which is preliminary data.</text>
</comment>
<proteinExistence type="predicted"/>
<feature type="transmembrane region" description="Helical" evidence="1">
    <location>
        <begin position="74"/>
        <end position="93"/>
    </location>
</feature>
<feature type="transmembrane region" description="Helical" evidence="1">
    <location>
        <begin position="48"/>
        <end position="67"/>
    </location>
</feature>
<feature type="transmembrane region" description="Helical" evidence="1">
    <location>
        <begin position="22"/>
        <end position="42"/>
    </location>
</feature>
<dbReference type="Pfam" id="PF03729">
    <property type="entry name" value="DUF308"/>
    <property type="match status" value="1"/>
</dbReference>
<dbReference type="InterPro" id="IPR005325">
    <property type="entry name" value="DUF308_memb"/>
</dbReference>
<dbReference type="Proteomes" id="UP000693892">
    <property type="component" value="Unassembled WGS sequence"/>
</dbReference>
<keyword evidence="1" id="KW-0812">Transmembrane</keyword>
<keyword evidence="1" id="KW-1133">Transmembrane helix</keyword>
<feature type="transmembrane region" description="Helical" evidence="1">
    <location>
        <begin position="99"/>
        <end position="121"/>
    </location>
</feature>
<feature type="transmembrane region" description="Helical" evidence="1">
    <location>
        <begin position="153"/>
        <end position="177"/>
    </location>
</feature>
<keyword evidence="3" id="KW-1185">Reference proteome</keyword>
<evidence type="ECO:0008006" key="4">
    <source>
        <dbReference type="Google" id="ProtNLM"/>
    </source>
</evidence>
<feature type="transmembrane region" description="Helical" evidence="1">
    <location>
        <begin position="128"/>
        <end position="147"/>
    </location>
</feature>
<sequence length="188" mass="19020">MTWEIVPDQTPPNRNPGGRSPWWLLVAVGALVSAAGAALLVWPFIAATWLLSILFGTVLIANGLAILVRGRGPLAAVGGVVLLLAGVLAILFAEFTAGAIVTFFAVALLALGAAWLILGLGLAQRGSALVVAPALLLMLAGIFGLVWPSVALALIAVVAGLCTLALGASMIWGALALRRAVKGPFGSA</sequence>
<dbReference type="AlphaFoldDB" id="A0A916JWW2"/>
<name>A0A916JWW2_9MICO</name>
<evidence type="ECO:0000313" key="3">
    <source>
        <dbReference type="Proteomes" id="UP000693892"/>
    </source>
</evidence>
<gene>
    <name evidence="2" type="ORF">LEUCIP111803_01405</name>
</gene>
<reference evidence="2" key="1">
    <citation type="submission" date="2021-06" db="EMBL/GenBank/DDBJ databases">
        <authorList>
            <person name="Criscuolo A."/>
        </authorList>
    </citation>
    <scope>NUCLEOTIDE SEQUENCE</scope>
    <source>
        <strain evidence="2">CIP111803</strain>
    </source>
</reference>
<keyword evidence="1" id="KW-0472">Membrane</keyword>
<evidence type="ECO:0000313" key="2">
    <source>
        <dbReference type="EMBL" id="CAG7611198.1"/>
    </source>
</evidence>
<accession>A0A916JWW2</accession>
<dbReference type="EMBL" id="CAJVAP010000013">
    <property type="protein sequence ID" value="CAG7611198.1"/>
    <property type="molecule type" value="Genomic_DNA"/>
</dbReference>
<dbReference type="RefSeq" id="WP_218115019.1">
    <property type="nucleotide sequence ID" value="NZ_CAJVAP010000013.1"/>
</dbReference>